<dbReference type="GO" id="GO:0016491">
    <property type="term" value="F:oxidoreductase activity"/>
    <property type="evidence" value="ECO:0007669"/>
    <property type="project" value="InterPro"/>
</dbReference>
<gene>
    <name evidence="6" type="ordered locus">Fleli_0326</name>
</gene>
<dbReference type="GO" id="GO:0017004">
    <property type="term" value="P:cytochrome complex assembly"/>
    <property type="evidence" value="ECO:0007669"/>
    <property type="project" value="UniProtKB-KW"/>
</dbReference>
<dbReference type="PANTHER" id="PTHR42852:SF6">
    <property type="entry name" value="THIOL:DISULFIDE INTERCHANGE PROTEIN DSBE"/>
    <property type="match status" value="1"/>
</dbReference>
<dbReference type="HOGENOM" id="CLU_042529_15_0_10"/>
<dbReference type="InterPro" id="IPR013740">
    <property type="entry name" value="Redoxin"/>
</dbReference>
<dbReference type="InterPro" id="IPR036249">
    <property type="entry name" value="Thioredoxin-like_sf"/>
</dbReference>
<evidence type="ECO:0000256" key="1">
    <source>
        <dbReference type="ARBA" id="ARBA00004196"/>
    </source>
</evidence>
<evidence type="ECO:0000256" key="2">
    <source>
        <dbReference type="ARBA" id="ARBA00022748"/>
    </source>
</evidence>
<keyword evidence="3" id="KW-1015">Disulfide bond</keyword>
<dbReference type="Pfam" id="PF08534">
    <property type="entry name" value="Redoxin"/>
    <property type="match status" value="1"/>
</dbReference>
<dbReference type="KEGG" id="fli:Fleli_0326"/>
<evidence type="ECO:0000256" key="3">
    <source>
        <dbReference type="ARBA" id="ARBA00023157"/>
    </source>
</evidence>
<dbReference type="CDD" id="cd02966">
    <property type="entry name" value="TlpA_like_family"/>
    <property type="match status" value="1"/>
</dbReference>
<reference evidence="7" key="1">
    <citation type="submission" date="2012-06" db="EMBL/GenBank/DDBJ databases">
        <title>The complete genome of Flexibacter litoralis DSM 6794.</title>
        <authorList>
            <person name="Lucas S."/>
            <person name="Copeland A."/>
            <person name="Lapidus A."/>
            <person name="Glavina del Rio T."/>
            <person name="Dalin E."/>
            <person name="Tice H."/>
            <person name="Bruce D."/>
            <person name="Goodwin L."/>
            <person name="Pitluck S."/>
            <person name="Peters L."/>
            <person name="Ovchinnikova G."/>
            <person name="Lu M."/>
            <person name="Kyrpides N."/>
            <person name="Mavromatis K."/>
            <person name="Ivanova N."/>
            <person name="Brettin T."/>
            <person name="Detter J.C."/>
            <person name="Han C."/>
            <person name="Larimer F."/>
            <person name="Land M."/>
            <person name="Hauser L."/>
            <person name="Markowitz V."/>
            <person name="Cheng J.-F."/>
            <person name="Hugenholtz P."/>
            <person name="Woyke T."/>
            <person name="Wu D."/>
            <person name="Spring S."/>
            <person name="Lang E."/>
            <person name="Kopitz M."/>
            <person name="Brambilla E."/>
            <person name="Klenk H.-P."/>
            <person name="Eisen J.A."/>
        </authorList>
    </citation>
    <scope>NUCLEOTIDE SEQUENCE [LARGE SCALE GENOMIC DNA]</scope>
    <source>
        <strain evidence="7">ATCC 23117 / DSM 6794 / NBRC 15988 / NCIMB 1366 / Sio-4</strain>
    </source>
</reference>
<keyword evidence="2" id="KW-0201">Cytochrome c-type biogenesis</keyword>
<name>I4AFS6_BERLS</name>
<dbReference type="PANTHER" id="PTHR42852">
    <property type="entry name" value="THIOL:DISULFIDE INTERCHANGE PROTEIN DSBE"/>
    <property type="match status" value="1"/>
</dbReference>
<dbReference type="STRING" id="880071.Fleli_0326"/>
<proteinExistence type="predicted"/>
<dbReference type="AlphaFoldDB" id="I4AFS6"/>
<evidence type="ECO:0000256" key="4">
    <source>
        <dbReference type="ARBA" id="ARBA00023284"/>
    </source>
</evidence>
<keyword evidence="6" id="KW-0413">Isomerase</keyword>
<feature type="domain" description="Thioredoxin" evidence="5">
    <location>
        <begin position="46"/>
        <end position="192"/>
    </location>
</feature>
<dbReference type="InterPro" id="IPR013766">
    <property type="entry name" value="Thioredoxin_domain"/>
</dbReference>
<keyword evidence="4" id="KW-0676">Redox-active center</keyword>
<keyword evidence="7" id="KW-1185">Reference proteome</keyword>
<dbReference type="Gene3D" id="3.40.30.10">
    <property type="entry name" value="Glutaredoxin"/>
    <property type="match status" value="1"/>
</dbReference>
<dbReference type="InterPro" id="IPR050553">
    <property type="entry name" value="Thioredoxin_ResA/DsbE_sf"/>
</dbReference>
<accession>I4AFS6</accession>
<dbReference type="eggNOG" id="COG0526">
    <property type="taxonomic scope" value="Bacteria"/>
</dbReference>
<dbReference type="GO" id="GO:0030313">
    <property type="term" value="C:cell envelope"/>
    <property type="evidence" value="ECO:0007669"/>
    <property type="project" value="UniProtKB-SubCell"/>
</dbReference>
<evidence type="ECO:0000313" key="6">
    <source>
        <dbReference type="EMBL" id="AFM02811.1"/>
    </source>
</evidence>
<evidence type="ECO:0000313" key="7">
    <source>
        <dbReference type="Proteomes" id="UP000006054"/>
    </source>
</evidence>
<dbReference type="PROSITE" id="PS51257">
    <property type="entry name" value="PROKAR_LIPOPROTEIN"/>
    <property type="match status" value="1"/>
</dbReference>
<organism evidence="6 7">
    <name type="scientific">Bernardetia litoralis (strain ATCC 23117 / DSM 6794 / NBRC 15988 / NCIMB 1366 / Fx l1 / Sio-4)</name>
    <name type="common">Flexibacter litoralis</name>
    <dbReference type="NCBI Taxonomy" id="880071"/>
    <lineage>
        <taxon>Bacteria</taxon>
        <taxon>Pseudomonadati</taxon>
        <taxon>Bacteroidota</taxon>
        <taxon>Cytophagia</taxon>
        <taxon>Cytophagales</taxon>
        <taxon>Bernardetiaceae</taxon>
        <taxon>Bernardetia</taxon>
    </lineage>
</organism>
<evidence type="ECO:0000259" key="5">
    <source>
        <dbReference type="PROSITE" id="PS51352"/>
    </source>
</evidence>
<dbReference type="OrthoDB" id="6399635at2"/>
<comment type="subcellular location">
    <subcellularLocation>
        <location evidence="1">Cell envelope</location>
    </subcellularLocation>
</comment>
<dbReference type="GO" id="GO:0016853">
    <property type="term" value="F:isomerase activity"/>
    <property type="evidence" value="ECO:0007669"/>
    <property type="project" value="UniProtKB-KW"/>
</dbReference>
<dbReference type="SUPFAM" id="SSF52833">
    <property type="entry name" value="Thioredoxin-like"/>
    <property type="match status" value="1"/>
</dbReference>
<sequence length="192" mass="21283" precursor="true">MKKLILFFALIIVAASCTSEKKHANAADSDATGENTQATEEITETATTTHSDKIFVEQTNADGSLKMFEDVLAEHKGKVIYVDFWATWCPPCRGEMPSSQKLHTQFEDKDVVFLYISFDRAAEAWKKGVEKMDIKGVHYYPSADANQAVSTKYGITSIPRYMLVDKTGKVINQNAPRPSSGQVIAGLIEQNL</sequence>
<dbReference type="Proteomes" id="UP000006054">
    <property type="component" value="Chromosome"/>
</dbReference>
<dbReference type="PROSITE" id="PS51352">
    <property type="entry name" value="THIOREDOXIN_2"/>
    <property type="match status" value="1"/>
</dbReference>
<dbReference type="EMBL" id="CP003345">
    <property type="protein sequence ID" value="AFM02811.1"/>
    <property type="molecule type" value="Genomic_DNA"/>
</dbReference>
<protein>
    <submittedName>
        <fullName evidence="6">Thiol-disulfide isomerase-like thioredoxin</fullName>
    </submittedName>
</protein>
<dbReference type="RefSeq" id="WP_014796273.1">
    <property type="nucleotide sequence ID" value="NC_018018.1"/>
</dbReference>